<evidence type="ECO:0000313" key="2">
    <source>
        <dbReference type="Proteomes" id="UP000492821"/>
    </source>
</evidence>
<protein>
    <submittedName>
        <fullName evidence="3">TMV resistance protein N-like</fullName>
    </submittedName>
</protein>
<accession>A0A7E4UY02</accession>
<feature type="compositionally biased region" description="Basic and acidic residues" evidence="1">
    <location>
        <begin position="43"/>
        <end position="52"/>
    </location>
</feature>
<feature type="region of interest" description="Disordered" evidence="1">
    <location>
        <begin position="43"/>
        <end position="80"/>
    </location>
</feature>
<reference evidence="2" key="1">
    <citation type="journal article" date="2013" name="Genetics">
        <title>The draft genome and transcriptome of Panagrellus redivivus are shaped by the harsh demands of a free-living lifestyle.</title>
        <authorList>
            <person name="Srinivasan J."/>
            <person name="Dillman A.R."/>
            <person name="Macchietto M.G."/>
            <person name="Heikkinen L."/>
            <person name="Lakso M."/>
            <person name="Fracchia K.M."/>
            <person name="Antoshechkin I."/>
            <person name="Mortazavi A."/>
            <person name="Wong G."/>
            <person name="Sternberg P.W."/>
        </authorList>
    </citation>
    <scope>NUCLEOTIDE SEQUENCE [LARGE SCALE GENOMIC DNA]</scope>
    <source>
        <strain evidence="2">MT8872</strain>
    </source>
</reference>
<dbReference type="WBParaSite" id="Pan_g13972.t1">
    <property type="protein sequence ID" value="Pan_g13972.t1"/>
    <property type="gene ID" value="Pan_g13972"/>
</dbReference>
<proteinExistence type="predicted"/>
<reference evidence="3" key="2">
    <citation type="submission" date="2020-10" db="UniProtKB">
        <authorList>
            <consortium name="WormBaseParasite"/>
        </authorList>
    </citation>
    <scope>IDENTIFICATION</scope>
</reference>
<dbReference type="Proteomes" id="UP000492821">
    <property type="component" value="Unassembled WGS sequence"/>
</dbReference>
<name>A0A7E4UY02_PANRE</name>
<organism evidence="2 3">
    <name type="scientific">Panagrellus redivivus</name>
    <name type="common">Microworm</name>
    <dbReference type="NCBI Taxonomy" id="6233"/>
    <lineage>
        <taxon>Eukaryota</taxon>
        <taxon>Metazoa</taxon>
        <taxon>Ecdysozoa</taxon>
        <taxon>Nematoda</taxon>
        <taxon>Chromadorea</taxon>
        <taxon>Rhabditida</taxon>
        <taxon>Tylenchina</taxon>
        <taxon>Panagrolaimomorpha</taxon>
        <taxon>Panagrolaimoidea</taxon>
        <taxon>Panagrolaimidae</taxon>
        <taxon>Panagrellus</taxon>
    </lineage>
</organism>
<keyword evidence="2" id="KW-1185">Reference proteome</keyword>
<sequence length="80" mass="9211">MFCQERKPEFMGVIKIMLQNCDYTDRERGCLIVPGYKVNFHSSRREDDDYNHNDGQVVSKPTEAGTRDTKKLALIDNGTN</sequence>
<evidence type="ECO:0000313" key="3">
    <source>
        <dbReference type="WBParaSite" id="Pan_g13972.t1"/>
    </source>
</evidence>
<dbReference type="AlphaFoldDB" id="A0A7E4UY02"/>
<evidence type="ECO:0000256" key="1">
    <source>
        <dbReference type="SAM" id="MobiDB-lite"/>
    </source>
</evidence>